<sequence length="31" mass="3928">MLIWLSYLNRLLHYRLLLRKNIYNCNETMTK</sequence>
<protein>
    <submittedName>
        <fullName evidence="1">Uncharacterized protein</fullName>
    </submittedName>
</protein>
<proteinExistence type="predicted"/>
<evidence type="ECO:0000313" key="1">
    <source>
        <dbReference type="EMBL" id="DAE03743.1"/>
    </source>
</evidence>
<organism evidence="1">
    <name type="scientific">Siphoviridae sp. ctYtb10</name>
    <dbReference type="NCBI Taxonomy" id="2825553"/>
    <lineage>
        <taxon>Viruses</taxon>
        <taxon>Duplodnaviria</taxon>
        <taxon>Heunggongvirae</taxon>
        <taxon>Uroviricota</taxon>
        <taxon>Caudoviricetes</taxon>
    </lineage>
</organism>
<name>A0A8S5P979_9CAUD</name>
<dbReference type="EMBL" id="BK015372">
    <property type="protein sequence ID" value="DAE03743.1"/>
    <property type="molecule type" value="Genomic_DNA"/>
</dbReference>
<accession>A0A8S5P979</accession>
<reference evidence="1" key="1">
    <citation type="journal article" date="2021" name="Proc. Natl. Acad. Sci. U.S.A.">
        <title>A Catalog of Tens of Thousands of Viruses from Human Metagenomes Reveals Hidden Associations with Chronic Diseases.</title>
        <authorList>
            <person name="Tisza M.J."/>
            <person name="Buck C.B."/>
        </authorList>
    </citation>
    <scope>NUCLEOTIDE SEQUENCE</scope>
    <source>
        <strain evidence="1">CtYtb10</strain>
    </source>
</reference>